<evidence type="ECO:0000313" key="1">
    <source>
        <dbReference type="EMBL" id="KAH3746892.1"/>
    </source>
</evidence>
<protein>
    <submittedName>
        <fullName evidence="1">Uncharacterized protein</fullName>
    </submittedName>
</protein>
<reference evidence="1" key="1">
    <citation type="journal article" date="2019" name="bioRxiv">
        <title>The Genome of the Zebra Mussel, Dreissena polymorpha: A Resource for Invasive Species Research.</title>
        <authorList>
            <person name="McCartney M.A."/>
            <person name="Auch B."/>
            <person name="Kono T."/>
            <person name="Mallez S."/>
            <person name="Zhang Y."/>
            <person name="Obille A."/>
            <person name="Becker A."/>
            <person name="Abrahante J.E."/>
            <person name="Garbe J."/>
            <person name="Badalamenti J.P."/>
            <person name="Herman A."/>
            <person name="Mangelson H."/>
            <person name="Liachko I."/>
            <person name="Sullivan S."/>
            <person name="Sone E.D."/>
            <person name="Koren S."/>
            <person name="Silverstein K.A.T."/>
            <person name="Beckman K.B."/>
            <person name="Gohl D.M."/>
        </authorList>
    </citation>
    <scope>NUCLEOTIDE SEQUENCE</scope>
    <source>
        <strain evidence="1">Duluth1</strain>
        <tissue evidence="1">Whole animal</tissue>
    </source>
</reference>
<gene>
    <name evidence="1" type="ORF">DPMN_181310</name>
</gene>
<evidence type="ECO:0000313" key="2">
    <source>
        <dbReference type="Proteomes" id="UP000828390"/>
    </source>
</evidence>
<keyword evidence="2" id="KW-1185">Reference proteome</keyword>
<dbReference type="AlphaFoldDB" id="A0A9D4I568"/>
<organism evidence="1 2">
    <name type="scientific">Dreissena polymorpha</name>
    <name type="common">Zebra mussel</name>
    <name type="synonym">Mytilus polymorpha</name>
    <dbReference type="NCBI Taxonomy" id="45954"/>
    <lineage>
        <taxon>Eukaryota</taxon>
        <taxon>Metazoa</taxon>
        <taxon>Spiralia</taxon>
        <taxon>Lophotrochozoa</taxon>
        <taxon>Mollusca</taxon>
        <taxon>Bivalvia</taxon>
        <taxon>Autobranchia</taxon>
        <taxon>Heteroconchia</taxon>
        <taxon>Euheterodonta</taxon>
        <taxon>Imparidentia</taxon>
        <taxon>Neoheterodontei</taxon>
        <taxon>Myida</taxon>
        <taxon>Dreissenoidea</taxon>
        <taxon>Dreissenidae</taxon>
        <taxon>Dreissena</taxon>
    </lineage>
</organism>
<sequence>MMEAFEHVCLRRLTNISYMEHNTNAYVRNMTAIRVGPQEPILATVKRQKLA</sequence>
<name>A0A9D4I568_DREPO</name>
<dbReference type="Proteomes" id="UP000828390">
    <property type="component" value="Unassembled WGS sequence"/>
</dbReference>
<accession>A0A9D4I568</accession>
<dbReference type="EMBL" id="JAIWYP010000010">
    <property type="protein sequence ID" value="KAH3746892.1"/>
    <property type="molecule type" value="Genomic_DNA"/>
</dbReference>
<comment type="caution">
    <text evidence="1">The sequence shown here is derived from an EMBL/GenBank/DDBJ whole genome shotgun (WGS) entry which is preliminary data.</text>
</comment>
<proteinExistence type="predicted"/>
<reference evidence="1" key="2">
    <citation type="submission" date="2020-11" db="EMBL/GenBank/DDBJ databases">
        <authorList>
            <person name="McCartney M.A."/>
            <person name="Auch B."/>
            <person name="Kono T."/>
            <person name="Mallez S."/>
            <person name="Becker A."/>
            <person name="Gohl D.M."/>
            <person name="Silverstein K.A.T."/>
            <person name="Koren S."/>
            <person name="Bechman K.B."/>
            <person name="Herman A."/>
            <person name="Abrahante J.E."/>
            <person name="Garbe J."/>
        </authorList>
    </citation>
    <scope>NUCLEOTIDE SEQUENCE</scope>
    <source>
        <strain evidence="1">Duluth1</strain>
        <tissue evidence="1">Whole animal</tissue>
    </source>
</reference>